<evidence type="ECO:0000259" key="2">
    <source>
        <dbReference type="Pfam" id="PF12802"/>
    </source>
</evidence>
<dbReference type="Pfam" id="PF00480">
    <property type="entry name" value="ROK"/>
    <property type="match status" value="1"/>
</dbReference>
<accession>A0A3D9DWM2</accession>
<reference evidence="3 4" key="1">
    <citation type="submission" date="2018-07" db="EMBL/GenBank/DDBJ databases">
        <title>Genomic Encyclopedia of Type Strains, Phase IV (KMG-IV): sequencing the most valuable type-strain genomes for metagenomic binning, comparative biology and taxonomic classification.</title>
        <authorList>
            <person name="Goeker M."/>
        </authorList>
    </citation>
    <scope>NUCLEOTIDE SEQUENCE [LARGE SCALE GENOMIC DNA]</scope>
    <source>
        <strain evidence="3 4">DSM 14324</strain>
    </source>
</reference>
<dbReference type="CDD" id="cd00090">
    <property type="entry name" value="HTH_ARSR"/>
    <property type="match status" value="1"/>
</dbReference>
<feature type="domain" description="HTH marR-type" evidence="2">
    <location>
        <begin position="47"/>
        <end position="89"/>
    </location>
</feature>
<dbReference type="Gene3D" id="1.10.10.10">
    <property type="entry name" value="Winged helix-like DNA-binding domain superfamily/Winged helix DNA-binding domain"/>
    <property type="match status" value="1"/>
</dbReference>
<dbReference type="InterPro" id="IPR036388">
    <property type="entry name" value="WH-like_DNA-bd_sf"/>
</dbReference>
<dbReference type="Pfam" id="PF12802">
    <property type="entry name" value="MarR_2"/>
    <property type="match status" value="1"/>
</dbReference>
<gene>
    <name evidence="3" type="ORF">C8D72_2018</name>
</gene>
<dbReference type="Proteomes" id="UP000256334">
    <property type="component" value="Unassembled WGS sequence"/>
</dbReference>
<keyword evidence="4" id="KW-1185">Reference proteome</keyword>
<evidence type="ECO:0000256" key="1">
    <source>
        <dbReference type="ARBA" id="ARBA00006479"/>
    </source>
</evidence>
<keyword evidence="3" id="KW-0808">Transferase</keyword>
<dbReference type="EMBL" id="QRDJ01000007">
    <property type="protein sequence ID" value="REC95183.1"/>
    <property type="molecule type" value="Genomic_DNA"/>
</dbReference>
<dbReference type="AlphaFoldDB" id="A0A3D9DWM2"/>
<evidence type="ECO:0000313" key="4">
    <source>
        <dbReference type="Proteomes" id="UP000256334"/>
    </source>
</evidence>
<dbReference type="PANTHER" id="PTHR18964:SF149">
    <property type="entry name" value="BIFUNCTIONAL UDP-N-ACETYLGLUCOSAMINE 2-EPIMERASE_N-ACETYLMANNOSAMINE KINASE"/>
    <property type="match status" value="1"/>
</dbReference>
<evidence type="ECO:0000313" key="3">
    <source>
        <dbReference type="EMBL" id="REC95183.1"/>
    </source>
</evidence>
<sequence length="423" mass="45216">MIRTIVSLDAICLSVRYRHPGSITMIRSSDPRPAGDLNSLKQRNRRAILDALRRRPNMSRTDLARETGLTKVTVGSAVTTLLESGWLEEGTLQRRRGGRPGRELSLDEHHHLLVGVEVGVDELRLLACTLSGVTLSQRCLPRAGTTPDDAARQLAHELIALLDSDGLDARRLLGVGVALPGPVMPGEPLLGLAPNLGWHRVRFLDLLAHHLPALSGIRLMDNESSLAAFGELYFAHDRASDSLLFVSADTGIGSGLVENGAPPRIIRGVHGLAGEIGHTLLDPDGTLCHCGNHGCAETLVSGWRLRQQLGIDDDRDLADAVAALPERQTAPVLARAGRALGMLLHNLHHTLNPAEIVIGGTLTTLGPAFMTPALAYFAESQRRLLPQAPLITPRVLTQSQLTPARGAAALVMATALAALEVSP</sequence>
<keyword evidence="3" id="KW-0418">Kinase</keyword>
<protein>
    <submittedName>
        <fullName evidence="3">Putative NBD/HSP70 family sugar kinase</fullName>
    </submittedName>
</protein>
<dbReference type="SUPFAM" id="SSF53067">
    <property type="entry name" value="Actin-like ATPase domain"/>
    <property type="match status" value="1"/>
</dbReference>
<dbReference type="InterPro" id="IPR043129">
    <property type="entry name" value="ATPase_NBD"/>
</dbReference>
<dbReference type="PANTHER" id="PTHR18964">
    <property type="entry name" value="ROK (REPRESSOR, ORF, KINASE) FAMILY"/>
    <property type="match status" value="1"/>
</dbReference>
<comment type="similarity">
    <text evidence="1">Belongs to the ROK (NagC/XylR) family.</text>
</comment>
<dbReference type="Gene3D" id="3.30.420.40">
    <property type="match status" value="2"/>
</dbReference>
<dbReference type="SUPFAM" id="SSF46785">
    <property type="entry name" value="Winged helix' DNA-binding domain"/>
    <property type="match status" value="1"/>
</dbReference>
<dbReference type="InterPro" id="IPR036390">
    <property type="entry name" value="WH_DNA-bd_sf"/>
</dbReference>
<dbReference type="GO" id="GO:0006355">
    <property type="term" value="P:regulation of DNA-templated transcription"/>
    <property type="evidence" value="ECO:0007669"/>
    <property type="project" value="UniProtKB-ARBA"/>
</dbReference>
<dbReference type="InterPro" id="IPR000600">
    <property type="entry name" value="ROK"/>
</dbReference>
<dbReference type="InterPro" id="IPR011991">
    <property type="entry name" value="ArsR-like_HTH"/>
</dbReference>
<dbReference type="InterPro" id="IPR000835">
    <property type="entry name" value="HTH_MarR-typ"/>
</dbReference>
<comment type="caution">
    <text evidence="3">The sequence shown here is derived from an EMBL/GenBank/DDBJ whole genome shotgun (WGS) entry which is preliminary data.</text>
</comment>
<organism evidence="3 4">
    <name type="scientific">Kushneria indalinina DSM 14324</name>
    <dbReference type="NCBI Taxonomy" id="1122140"/>
    <lineage>
        <taxon>Bacteria</taxon>
        <taxon>Pseudomonadati</taxon>
        <taxon>Pseudomonadota</taxon>
        <taxon>Gammaproteobacteria</taxon>
        <taxon>Oceanospirillales</taxon>
        <taxon>Halomonadaceae</taxon>
        <taxon>Kushneria</taxon>
    </lineage>
</organism>
<name>A0A3D9DWM2_9GAMM</name>
<proteinExistence type="inferred from homology"/>
<dbReference type="GO" id="GO:0016301">
    <property type="term" value="F:kinase activity"/>
    <property type="evidence" value="ECO:0007669"/>
    <property type="project" value="UniProtKB-KW"/>
</dbReference>